<dbReference type="Proteomes" id="UP001449178">
    <property type="component" value="Chromosome"/>
</dbReference>
<dbReference type="Gene3D" id="3.40.50.410">
    <property type="entry name" value="von Willebrand factor, type A domain"/>
    <property type="match status" value="1"/>
</dbReference>
<dbReference type="InterPro" id="IPR036465">
    <property type="entry name" value="vWFA_dom_sf"/>
</dbReference>
<feature type="domain" description="VWFA" evidence="1">
    <location>
        <begin position="5"/>
        <end position="179"/>
    </location>
</feature>
<dbReference type="Pfam" id="PF00092">
    <property type="entry name" value="VWA"/>
    <property type="match status" value="1"/>
</dbReference>
<evidence type="ECO:0000313" key="3">
    <source>
        <dbReference type="Proteomes" id="UP001449178"/>
    </source>
</evidence>
<protein>
    <submittedName>
        <fullName evidence="2">TerY-C metal binding domain-containing protein</fullName>
    </submittedName>
</protein>
<gene>
    <name evidence="2" type="ORF">WMO13_10030</name>
</gene>
<proteinExistence type="predicted"/>
<dbReference type="RefSeq" id="WP_026878867.1">
    <property type="nucleotide sequence ID" value="NZ_AZOD01000015.1"/>
</dbReference>
<accession>A0ABZ3BZ90</accession>
<dbReference type="PROSITE" id="PS50234">
    <property type="entry name" value="VWFA"/>
    <property type="match status" value="1"/>
</dbReference>
<dbReference type="SUPFAM" id="SSF53300">
    <property type="entry name" value="vWA-like"/>
    <property type="match status" value="1"/>
</dbReference>
<keyword evidence="3" id="KW-1185">Reference proteome</keyword>
<evidence type="ECO:0000313" key="2">
    <source>
        <dbReference type="EMBL" id="WZW87684.1"/>
    </source>
</evidence>
<name>A0ABZ3BZ90_9GAMM</name>
<organism evidence="2 3">
    <name type="scientific">Ignatzschineria larvae DSM 13226</name>
    <dbReference type="NCBI Taxonomy" id="1111732"/>
    <lineage>
        <taxon>Bacteria</taxon>
        <taxon>Pseudomonadati</taxon>
        <taxon>Pseudomonadota</taxon>
        <taxon>Gammaproteobacteria</taxon>
        <taxon>Cardiobacteriales</taxon>
        <taxon>Ignatzschineriaceae</taxon>
        <taxon>Ignatzschineria</taxon>
    </lineage>
</organism>
<reference evidence="2 3" key="1">
    <citation type="submission" date="2024-03" db="EMBL/GenBank/DDBJ databases">
        <title>Complete Genome Sequence and Annotation of Ignatzschineria larvae DSM 13226.</title>
        <authorList>
            <person name="Cantrell E."/>
            <person name="Burcham Z.M."/>
        </authorList>
    </citation>
    <scope>NUCLEOTIDE SEQUENCE [LARGE SCALE GENOMIC DNA]</scope>
    <source>
        <strain evidence="2 3">DSM 13226</strain>
    </source>
</reference>
<dbReference type="Pfam" id="PF15616">
    <property type="entry name" value="TerY_C"/>
    <property type="match status" value="1"/>
</dbReference>
<dbReference type="SMART" id="SM00327">
    <property type="entry name" value="VWA"/>
    <property type="match status" value="1"/>
</dbReference>
<dbReference type="InterPro" id="IPR002035">
    <property type="entry name" value="VWF_A"/>
</dbReference>
<sequence>MRRLPIFFLLDCSESMAGAKLDHMKQGLKKIVEDLRHDPHALETVYISVIAFAGKAKTIVPLIDLVSFYPPVLPIGSGTSLGAALHELQKQIDLQVKKSSPEQKGDWKPVVYLLTDGYPTDDVKPEIDRWHQSYTNKAKLIAISIGQSANLELLRSLTPDLFLFDETQDKDFRQFIQWITASISMHSQSVDGQVSEQKSNIISLAKSNLPPSFDDQCVVLTGKCSTTQKPYLIKYENYDNMVYLNKDTRRQYRLQGCFSVDEDYFAWSDDRAFSLSINTQQLSGFPSCPHCSNGVAFALCRCGHLLCVGQSAQAQCPWCQRHIQFDPDSGNEDFDVSRGRG</sequence>
<evidence type="ECO:0000259" key="1">
    <source>
        <dbReference type="PROSITE" id="PS50234"/>
    </source>
</evidence>
<dbReference type="EMBL" id="CP150637">
    <property type="protein sequence ID" value="WZW87684.1"/>
    <property type="molecule type" value="Genomic_DNA"/>
</dbReference>
<dbReference type="InterPro" id="IPR028274">
    <property type="entry name" value="TerY-C"/>
</dbReference>